<proteinExistence type="predicted"/>
<keyword evidence="2" id="KW-1185">Reference proteome</keyword>
<dbReference type="AlphaFoldDB" id="A0A5C5XVJ7"/>
<comment type="caution">
    <text evidence="1">The sequence shown here is derived from an EMBL/GenBank/DDBJ whole genome shotgun (WGS) entry which is preliminary data.</text>
</comment>
<name>A0A5C5XVJ7_9PLAN</name>
<gene>
    <name evidence="1" type="ORF">Pan14r_51690</name>
</gene>
<evidence type="ECO:0000313" key="2">
    <source>
        <dbReference type="Proteomes" id="UP000317238"/>
    </source>
</evidence>
<sequence>MPSTGAGELAFRIRLTLLRRPGDGGRYTGAALIGIRLWFSCARSAGFDGESRSDAVSCLTVSLNTLVVLGQ</sequence>
<accession>A0A5C5XVJ7</accession>
<dbReference type="EMBL" id="SJPL01000002">
    <property type="protein sequence ID" value="TWT65622.1"/>
    <property type="molecule type" value="Genomic_DNA"/>
</dbReference>
<dbReference type="Proteomes" id="UP000317238">
    <property type="component" value="Unassembled WGS sequence"/>
</dbReference>
<evidence type="ECO:0000313" key="1">
    <source>
        <dbReference type="EMBL" id="TWT65622.1"/>
    </source>
</evidence>
<reference evidence="1 2" key="1">
    <citation type="submission" date="2019-02" db="EMBL/GenBank/DDBJ databases">
        <title>Deep-cultivation of Planctomycetes and their phenomic and genomic characterization uncovers novel biology.</title>
        <authorList>
            <person name="Wiegand S."/>
            <person name="Jogler M."/>
            <person name="Boedeker C."/>
            <person name="Pinto D."/>
            <person name="Vollmers J."/>
            <person name="Rivas-Marin E."/>
            <person name="Kohn T."/>
            <person name="Peeters S.H."/>
            <person name="Heuer A."/>
            <person name="Rast P."/>
            <person name="Oberbeckmann S."/>
            <person name="Bunk B."/>
            <person name="Jeske O."/>
            <person name="Meyerdierks A."/>
            <person name="Storesund J.E."/>
            <person name="Kallscheuer N."/>
            <person name="Luecker S."/>
            <person name="Lage O.M."/>
            <person name="Pohl T."/>
            <person name="Merkel B.J."/>
            <person name="Hornburger P."/>
            <person name="Mueller R.-W."/>
            <person name="Bruemmer F."/>
            <person name="Labrenz M."/>
            <person name="Spormann A.M."/>
            <person name="Op Den Camp H."/>
            <person name="Overmann J."/>
            <person name="Amann R."/>
            <person name="Jetten M.S.M."/>
            <person name="Mascher T."/>
            <person name="Medema M.H."/>
            <person name="Devos D.P."/>
            <person name="Kaster A.-K."/>
            <person name="Ovreas L."/>
            <person name="Rohde M."/>
            <person name="Galperin M.Y."/>
            <person name="Jogler C."/>
        </authorList>
    </citation>
    <scope>NUCLEOTIDE SEQUENCE [LARGE SCALE GENOMIC DNA]</scope>
    <source>
        <strain evidence="1 2">Pan14r</strain>
    </source>
</reference>
<protein>
    <submittedName>
        <fullName evidence="1">Uncharacterized protein</fullName>
    </submittedName>
</protein>
<organism evidence="1 2">
    <name type="scientific">Crateriforma conspicua</name>
    <dbReference type="NCBI Taxonomy" id="2527996"/>
    <lineage>
        <taxon>Bacteria</taxon>
        <taxon>Pseudomonadati</taxon>
        <taxon>Planctomycetota</taxon>
        <taxon>Planctomycetia</taxon>
        <taxon>Planctomycetales</taxon>
        <taxon>Planctomycetaceae</taxon>
        <taxon>Crateriforma</taxon>
    </lineage>
</organism>